<sequence>MVCADLRRNLRRLPNPIYFTAPTTTTAFSYPCGTFIQYDPKTDPKKPEIDGFSAGKWSDGGDAYVGLGLVQTFAGRAQIPARISTTNSTSGPGAYTDTAYDGNTPSYLLKNLNLKWISITNNTIDSVNGKIIWSPLTLNFFFGRIQLSENHTIVSYYYRNFFFYRDTTAFIINLKTGFDILVCSDSTSPTVKSTLITKDSTTTAATTTSK</sequence>
<name>A0A9J6BA68_POLVA</name>
<organism evidence="1 2">
    <name type="scientific">Polypedilum vanderplanki</name>
    <name type="common">Sleeping chironomid midge</name>
    <dbReference type="NCBI Taxonomy" id="319348"/>
    <lineage>
        <taxon>Eukaryota</taxon>
        <taxon>Metazoa</taxon>
        <taxon>Ecdysozoa</taxon>
        <taxon>Arthropoda</taxon>
        <taxon>Hexapoda</taxon>
        <taxon>Insecta</taxon>
        <taxon>Pterygota</taxon>
        <taxon>Neoptera</taxon>
        <taxon>Endopterygota</taxon>
        <taxon>Diptera</taxon>
        <taxon>Nematocera</taxon>
        <taxon>Chironomoidea</taxon>
        <taxon>Chironomidae</taxon>
        <taxon>Chironominae</taxon>
        <taxon>Polypedilum</taxon>
        <taxon>Polypedilum</taxon>
    </lineage>
</organism>
<keyword evidence="2" id="KW-1185">Reference proteome</keyword>
<protein>
    <submittedName>
        <fullName evidence="1">Uncharacterized protein</fullName>
    </submittedName>
</protein>
<dbReference type="EMBL" id="JADBJN010000004">
    <property type="protein sequence ID" value="KAG5666708.1"/>
    <property type="molecule type" value="Genomic_DNA"/>
</dbReference>
<gene>
    <name evidence="1" type="ORF">PVAND_014723</name>
</gene>
<dbReference type="Proteomes" id="UP001107558">
    <property type="component" value="Chromosome 4"/>
</dbReference>
<evidence type="ECO:0000313" key="2">
    <source>
        <dbReference type="Proteomes" id="UP001107558"/>
    </source>
</evidence>
<accession>A0A9J6BA68</accession>
<reference evidence="1" key="1">
    <citation type="submission" date="2021-03" db="EMBL/GenBank/DDBJ databases">
        <title>Chromosome level genome of the anhydrobiotic midge Polypedilum vanderplanki.</title>
        <authorList>
            <person name="Yoshida Y."/>
            <person name="Kikawada T."/>
            <person name="Gusev O."/>
        </authorList>
    </citation>
    <scope>NUCLEOTIDE SEQUENCE</scope>
    <source>
        <strain evidence="1">NIAS01</strain>
        <tissue evidence="1">Whole body or cell culture</tissue>
    </source>
</reference>
<proteinExistence type="predicted"/>
<evidence type="ECO:0000313" key="1">
    <source>
        <dbReference type="EMBL" id="KAG5666708.1"/>
    </source>
</evidence>
<dbReference type="AlphaFoldDB" id="A0A9J6BA68"/>
<comment type="caution">
    <text evidence="1">The sequence shown here is derived from an EMBL/GenBank/DDBJ whole genome shotgun (WGS) entry which is preliminary data.</text>
</comment>